<keyword evidence="2" id="KW-0812">Transmembrane</keyword>
<feature type="transmembrane region" description="Helical" evidence="2">
    <location>
        <begin position="85"/>
        <end position="107"/>
    </location>
</feature>
<sequence>MVADNKTRSTDVDRGTVEVLMSGKMTSTSMEQIDPSDWTDLGEDEGEDLVLQFKRLEEAFSSVRSSQHAVVTQDRRHSMKKDGGWSWVACLCAFTDQLFIFGTLNVYSLFLVKFQAEFDCSTGEGAWLGSMTMGLMKLFGPLSSSLIMRLGNRCVMMLGAFLCGAAILGSSFAPDFLSLFGTLCLPFSLGAAFTITPAVMIPVDYFNKHQTLAMGVVAAGSSVGTVVLAPVMQVMLDHLNWRWTFRIISIFLFALVFLNAFVRPRKRQNPMMYIKKPIFRSIIEDFDLWKNRVFSLWVLATAIVYFGYQIPNIFLRLALQPPTASPRMRRLLLSWPWEGPRHCPD</sequence>
<evidence type="ECO:0000259" key="3">
    <source>
        <dbReference type="PROSITE" id="PS50850"/>
    </source>
</evidence>
<dbReference type="Pfam" id="PF07690">
    <property type="entry name" value="MFS_1"/>
    <property type="match status" value="1"/>
</dbReference>
<dbReference type="Gene3D" id="1.20.1250.20">
    <property type="entry name" value="MFS general substrate transporter like domains"/>
    <property type="match status" value="1"/>
</dbReference>
<dbReference type="InterPro" id="IPR036259">
    <property type="entry name" value="MFS_trans_sf"/>
</dbReference>
<feature type="transmembrane region" description="Helical" evidence="2">
    <location>
        <begin position="179"/>
        <end position="200"/>
    </location>
</feature>
<dbReference type="InterPro" id="IPR050327">
    <property type="entry name" value="Proton-linked_MCT"/>
</dbReference>
<dbReference type="PANTHER" id="PTHR11360">
    <property type="entry name" value="MONOCARBOXYLATE TRANSPORTER"/>
    <property type="match status" value="1"/>
</dbReference>
<name>A0ABM1VWP2_APLCA</name>
<evidence type="ECO:0000256" key="2">
    <source>
        <dbReference type="SAM" id="Phobius"/>
    </source>
</evidence>
<reference evidence="5" key="1">
    <citation type="submission" date="2025-08" db="UniProtKB">
        <authorList>
            <consortium name="RefSeq"/>
        </authorList>
    </citation>
    <scope>IDENTIFICATION</scope>
</reference>
<proteinExistence type="predicted"/>
<evidence type="ECO:0000313" key="5">
    <source>
        <dbReference type="RefSeq" id="XP_035826834.1"/>
    </source>
</evidence>
<feature type="transmembrane region" description="Helical" evidence="2">
    <location>
        <begin position="154"/>
        <end position="173"/>
    </location>
</feature>
<feature type="transmembrane region" description="Helical" evidence="2">
    <location>
        <begin position="212"/>
        <end position="231"/>
    </location>
</feature>
<dbReference type="RefSeq" id="XP_035826834.1">
    <property type="nucleotide sequence ID" value="XM_035970941.1"/>
</dbReference>
<accession>A0ABM1VWP2</accession>
<comment type="subcellular location">
    <subcellularLocation>
        <location evidence="1">Membrane</location>
        <topology evidence="1">Multi-pass membrane protein</topology>
    </subcellularLocation>
</comment>
<keyword evidence="2" id="KW-0472">Membrane</keyword>
<dbReference type="PANTHER" id="PTHR11360:SF284">
    <property type="entry name" value="EG:103B4.3 PROTEIN-RELATED"/>
    <property type="match status" value="1"/>
</dbReference>
<evidence type="ECO:0000256" key="1">
    <source>
        <dbReference type="ARBA" id="ARBA00004141"/>
    </source>
</evidence>
<feature type="domain" description="Major facilitator superfamily (MFS) profile" evidence="3">
    <location>
        <begin position="88"/>
        <end position="345"/>
    </location>
</feature>
<dbReference type="Proteomes" id="UP000694888">
    <property type="component" value="Unplaced"/>
</dbReference>
<feature type="transmembrane region" description="Helical" evidence="2">
    <location>
        <begin position="243"/>
        <end position="262"/>
    </location>
</feature>
<feature type="transmembrane region" description="Helical" evidence="2">
    <location>
        <begin position="127"/>
        <end position="147"/>
    </location>
</feature>
<keyword evidence="4" id="KW-1185">Reference proteome</keyword>
<dbReference type="InterPro" id="IPR011701">
    <property type="entry name" value="MFS"/>
</dbReference>
<dbReference type="InterPro" id="IPR020846">
    <property type="entry name" value="MFS_dom"/>
</dbReference>
<feature type="transmembrane region" description="Helical" evidence="2">
    <location>
        <begin position="296"/>
        <end position="319"/>
    </location>
</feature>
<keyword evidence="2" id="KW-1133">Transmembrane helix</keyword>
<dbReference type="GeneID" id="106012356"/>
<dbReference type="SUPFAM" id="SSF103473">
    <property type="entry name" value="MFS general substrate transporter"/>
    <property type="match status" value="1"/>
</dbReference>
<gene>
    <name evidence="5" type="primary">LOC106012356</name>
</gene>
<dbReference type="PROSITE" id="PS50850">
    <property type="entry name" value="MFS"/>
    <property type="match status" value="1"/>
</dbReference>
<evidence type="ECO:0000313" key="4">
    <source>
        <dbReference type="Proteomes" id="UP000694888"/>
    </source>
</evidence>
<organism evidence="4 5">
    <name type="scientific">Aplysia californica</name>
    <name type="common">California sea hare</name>
    <dbReference type="NCBI Taxonomy" id="6500"/>
    <lineage>
        <taxon>Eukaryota</taxon>
        <taxon>Metazoa</taxon>
        <taxon>Spiralia</taxon>
        <taxon>Lophotrochozoa</taxon>
        <taxon>Mollusca</taxon>
        <taxon>Gastropoda</taxon>
        <taxon>Heterobranchia</taxon>
        <taxon>Euthyneura</taxon>
        <taxon>Tectipleura</taxon>
        <taxon>Aplysiida</taxon>
        <taxon>Aplysioidea</taxon>
        <taxon>Aplysiidae</taxon>
        <taxon>Aplysia</taxon>
    </lineage>
</organism>
<protein>
    <submittedName>
        <fullName evidence="5">Monocarboxylate transporter 13</fullName>
    </submittedName>
</protein>